<evidence type="ECO:0000313" key="2">
    <source>
        <dbReference type="Proteomes" id="UP001556367"/>
    </source>
</evidence>
<organism evidence="1 2">
    <name type="scientific">Hohenbuehelia grisea</name>
    <dbReference type="NCBI Taxonomy" id="104357"/>
    <lineage>
        <taxon>Eukaryota</taxon>
        <taxon>Fungi</taxon>
        <taxon>Dikarya</taxon>
        <taxon>Basidiomycota</taxon>
        <taxon>Agaricomycotina</taxon>
        <taxon>Agaricomycetes</taxon>
        <taxon>Agaricomycetidae</taxon>
        <taxon>Agaricales</taxon>
        <taxon>Pleurotineae</taxon>
        <taxon>Pleurotaceae</taxon>
        <taxon>Hohenbuehelia</taxon>
    </lineage>
</organism>
<gene>
    <name evidence="1" type="ORF">HGRIS_008981</name>
</gene>
<proteinExistence type="predicted"/>
<comment type="caution">
    <text evidence="1">The sequence shown here is derived from an EMBL/GenBank/DDBJ whole genome shotgun (WGS) entry which is preliminary data.</text>
</comment>
<name>A0ABR3IZX0_9AGAR</name>
<dbReference type="EMBL" id="JASNQZ010000012">
    <property type="protein sequence ID" value="KAL0948861.1"/>
    <property type="molecule type" value="Genomic_DNA"/>
</dbReference>
<keyword evidence="2" id="KW-1185">Reference proteome</keyword>
<evidence type="ECO:0000313" key="1">
    <source>
        <dbReference type="EMBL" id="KAL0948861.1"/>
    </source>
</evidence>
<sequence>MVFAAISQHHVGRLVLHHRLADLQGQLSFHPAFNSSILPRRLPFRMRISADPSRFPFIAMYDISQGTSSTEQAHSTKRRRPIHILFIMNEDPHDFLLGLVIGGGGGGFAVSPSRVLRYAA</sequence>
<protein>
    <submittedName>
        <fullName evidence="1">Uncharacterized protein</fullName>
    </submittedName>
</protein>
<reference evidence="2" key="1">
    <citation type="submission" date="2024-06" db="EMBL/GenBank/DDBJ databases">
        <title>Multi-omics analyses provide insights into the biosynthesis of the anticancer antibiotic pleurotin in Hohenbuehelia grisea.</title>
        <authorList>
            <person name="Weaver J.A."/>
            <person name="Alberti F."/>
        </authorList>
    </citation>
    <scope>NUCLEOTIDE SEQUENCE [LARGE SCALE GENOMIC DNA]</scope>
    <source>
        <strain evidence="2">T-177</strain>
    </source>
</reference>
<accession>A0ABR3IZX0</accession>
<dbReference type="Proteomes" id="UP001556367">
    <property type="component" value="Unassembled WGS sequence"/>
</dbReference>